<comment type="caution">
    <text evidence="1">The sequence shown here is derived from an EMBL/GenBank/DDBJ whole genome shotgun (WGS) entry which is preliminary data.</text>
</comment>
<accession>A0A2T0S6M8</accession>
<reference evidence="1 2" key="1">
    <citation type="submission" date="2018-03" db="EMBL/GenBank/DDBJ databases">
        <title>Genomic Encyclopedia of Archaeal and Bacterial Type Strains, Phase II (KMG-II): from individual species to whole genera.</title>
        <authorList>
            <person name="Goeker M."/>
        </authorList>
    </citation>
    <scope>NUCLEOTIDE SEQUENCE [LARGE SCALE GENOMIC DNA]</scope>
    <source>
        <strain evidence="1 2">DSM 28354</strain>
    </source>
</reference>
<protein>
    <recommendedName>
        <fullName evidence="3">SD-repeat containing protein B domain-containing protein</fullName>
    </recommendedName>
</protein>
<evidence type="ECO:0008006" key="3">
    <source>
        <dbReference type="Google" id="ProtNLM"/>
    </source>
</evidence>
<name>A0A2T0S6M8_9BACT</name>
<sequence length="767" mass="74298">MTCTTGVVSFTVTPAVTASPDAGTASAGTGGTPVANVAANDVVNGQPATLGNGGNATVAQVGNYPTGISLNPANGSLLIAAGTAPGSYTVAYQLCDRLSTPTCSTAVVSLTVTASSVANPDAGTVSAGTGGTPVANIAANDVVNGQPANLATGGNATVSLINPPAGITLNSTNGSISVAAGTVPGSYTVAYQLCDKLTPATCTTSIVSLTVTPSSVAMPDAGTVSSGTNSTAVANVAANDFVNGQPATLGTNGNATVAQVGTYPPGVTLDPTTGSLTVAQGTTPGSYTVAYQLCDKLTPATCSTAIVSFIVTASEVANPDAGTISSATGGTAIANVVANDVVDGLPATLGANGNATVTLLTTGTPLVLNTNTGSVSVAQGTTPGVYTTVYQLCDKITPVTCTTGTISVTVTAAEVANPDAGTVSAGNGGVVVANVAANDMVDGLPATVGPNGNATVAQVGTYPAGVTLDPNTGSLSVAAGTAPGSYTVAYQLCDKLTPVTCTTGVVSFTITPGVGGTVFNDANGLTDNQINGPGTNAGGLFAILTNSANTVVASVPVATTGAYRFDNVAPGSYGVRISTAAGIVGGTPPAVSLPTNWTTTGEGTTTGGDGLVDGITSVTVGSAEVSGANFGIEQLPTPATTALAARSNPGGTNAITVPPSSLTGTDPDGAVVAIRFVSFPTNVTTLFIGGTSYTAATFPAGGVTTASNVPVHIDPIDGTNGAVASVISFRVIDNAGMESRTTGTATLSFSCPDTLCVPVTIQKIRTR</sequence>
<proteinExistence type="predicted"/>
<evidence type="ECO:0000313" key="1">
    <source>
        <dbReference type="EMBL" id="PRY29062.1"/>
    </source>
</evidence>
<organism evidence="1 2">
    <name type="scientific">Spirosoma oryzae</name>
    <dbReference type="NCBI Taxonomy" id="1469603"/>
    <lineage>
        <taxon>Bacteria</taxon>
        <taxon>Pseudomonadati</taxon>
        <taxon>Bacteroidota</taxon>
        <taxon>Cytophagia</taxon>
        <taxon>Cytophagales</taxon>
        <taxon>Cytophagaceae</taxon>
        <taxon>Spirosoma</taxon>
    </lineage>
</organism>
<dbReference type="Gene3D" id="2.60.40.10">
    <property type="entry name" value="Immunoglobulins"/>
    <property type="match status" value="1"/>
</dbReference>
<gene>
    <name evidence="1" type="ORF">CLV58_1271</name>
</gene>
<keyword evidence="2" id="KW-1185">Reference proteome</keyword>
<dbReference type="EMBL" id="PVTE01000027">
    <property type="protein sequence ID" value="PRY29062.1"/>
    <property type="molecule type" value="Genomic_DNA"/>
</dbReference>
<evidence type="ECO:0000313" key="2">
    <source>
        <dbReference type="Proteomes" id="UP000238375"/>
    </source>
</evidence>
<dbReference type="AlphaFoldDB" id="A0A2T0S6M8"/>
<dbReference type="SUPFAM" id="SSF49478">
    <property type="entry name" value="Cna protein B-type domain"/>
    <property type="match status" value="1"/>
</dbReference>
<dbReference type="InterPro" id="IPR013783">
    <property type="entry name" value="Ig-like_fold"/>
</dbReference>
<dbReference type="Proteomes" id="UP000238375">
    <property type="component" value="Unassembled WGS sequence"/>
</dbReference>